<keyword evidence="1" id="KW-0732">Signal</keyword>
<keyword evidence="3" id="KW-1185">Reference proteome</keyword>
<organism evidence="2 3">
    <name type="scientific">Chaetomium fimeti</name>
    <dbReference type="NCBI Taxonomy" id="1854472"/>
    <lineage>
        <taxon>Eukaryota</taxon>
        <taxon>Fungi</taxon>
        <taxon>Dikarya</taxon>
        <taxon>Ascomycota</taxon>
        <taxon>Pezizomycotina</taxon>
        <taxon>Sordariomycetes</taxon>
        <taxon>Sordariomycetidae</taxon>
        <taxon>Sordariales</taxon>
        <taxon>Chaetomiaceae</taxon>
        <taxon>Chaetomium</taxon>
    </lineage>
</organism>
<name>A0AAE0HHN2_9PEZI</name>
<reference evidence="2" key="1">
    <citation type="journal article" date="2023" name="Mol. Phylogenet. Evol.">
        <title>Genome-scale phylogeny and comparative genomics of the fungal order Sordariales.</title>
        <authorList>
            <person name="Hensen N."/>
            <person name="Bonometti L."/>
            <person name="Westerberg I."/>
            <person name="Brannstrom I.O."/>
            <person name="Guillou S."/>
            <person name="Cros-Aarteil S."/>
            <person name="Calhoun S."/>
            <person name="Haridas S."/>
            <person name="Kuo A."/>
            <person name="Mondo S."/>
            <person name="Pangilinan J."/>
            <person name="Riley R."/>
            <person name="LaButti K."/>
            <person name="Andreopoulos B."/>
            <person name="Lipzen A."/>
            <person name="Chen C."/>
            <person name="Yan M."/>
            <person name="Daum C."/>
            <person name="Ng V."/>
            <person name="Clum A."/>
            <person name="Steindorff A."/>
            <person name="Ohm R.A."/>
            <person name="Martin F."/>
            <person name="Silar P."/>
            <person name="Natvig D.O."/>
            <person name="Lalanne C."/>
            <person name="Gautier V."/>
            <person name="Ament-Velasquez S.L."/>
            <person name="Kruys A."/>
            <person name="Hutchinson M.I."/>
            <person name="Powell A.J."/>
            <person name="Barry K."/>
            <person name="Miller A.N."/>
            <person name="Grigoriev I.V."/>
            <person name="Debuchy R."/>
            <person name="Gladieux P."/>
            <person name="Hiltunen Thoren M."/>
            <person name="Johannesson H."/>
        </authorList>
    </citation>
    <scope>NUCLEOTIDE SEQUENCE</scope>
    <source>
        <strain evidence="2">CBS 168.71</strain>
    </source>
</reference>
<proteinExistence type="predicted"/>
<gene>
    <name evidence="2" type="ORF">B0H64DRAFT_157830</name>
</gene>
<evidence type="ECO:0000313" key="2">
    <source>
        <dbReference type="EMBL" id="KAK3295866.1"/>
    </source>
</evidence>
<feature type="chain" id="PRO_5041901393" evidence="1">
    <location>
        <begin position="17"/>
        <end position="148"/>
    </location>
</feature>
<feature type="signal peptide" evidence="1">
    <location>
        <begin position="1"/>
        <end position="16"/>
    </location>
</feature>
<reference evidence="2" key="2">
    <citation type="submission" date="2023-06" db="EMBL/GenBank/DDBJ databases">
        <authorList>
            <consortium name="Lawrence Berkeley National Laboratory"/>
            <person name="Haridas S."/>
            <person name="Hensen N."/>
            <person name="Bonometti L."/>
            <person name="Westerberg I."/>
            <person name="Brannstrom I.O."/>
            <person name="Guillou S."/>
            <person name="Cros-Aarteil S."/>
            <person name="Calhoun S."/>
            <person name="Kuo A."/>
            <person name="Mondo S."/>
            <person name="Pangilinan J."/>
            <person name="Riley R."/>
            <person name="Labutti K."/>
            <person name="Andreopoulos B."/>
            <person name="Lipzen A."/>
            <person name="Chen C."/>
            <person name="Yanf M."/>
            <person name="Daum C."/>
            <person name="Ng V."/>
            <person name="Clum A."/>
            <person name="Steindorff A."/>
            <person name="Ohm R."/>
            <person name="Martin F."/>
            <person name="Silar P."/>
            <person name="Natvig D."/>
            <person name="Lalanne C."/>
            <person name="Gautier V."/>
            <person name="Ament-Velasquez S.L."/>
            <person name="Kruys A."/>
            <person name="Hutchinson M.I."/>
            <person name="Powell A.J."/>
            <person name="Barry K."/>
            <person name="Miller A.N."/>
            <person name="Grigoriev I.V."/>
            <person name="Debuchy R."/>
            <person name="Gladieux P."/>
            <person name="Thoren M.H."/>
            <person name="Johannesson H."/>
        </authorList>
    </citation>
    <scope>NUCLEOTIDE SEQUENCE</scope>
    <source>
        <strain evidence="2">CBS 168.71</strain>
    </source>
</reference>
<evidence type="ECO:0000313" key="3">
    <source>
        <dbReference type="Proteomes" id="UP001278766"/>
    </source>
</evidence>
<evidence type="ECO:0000256" key="1">
    <source>
        <dbReference type="SAM" id="SignalP"/>
    </source>
</evidence>
<protein>
    <submittedName>
        <fullName evidence="2">Uncharacterized protein</fullName>
    </submittedName>
</protein>
<dbReference type="RefSeq" id="XP_062659380.1">
    <property type="nucleotide sequence ID" value="XM_062798535.1"/>
</dbReference>
<dbReference type="EMBL" id="JAUEPN010000004">
    <property type="protein sequence ID" value="KAK3295866.1"/>
    <property type="molecule type" value="Genomic_DNA"/>
</dbReference>
<comment type="caution">
    <text evidence="2">The sequence shown here is derived from an EMBL/GenBank/DDBJ whole genome shotgun (WGS) entry which is preliminary data.</text>
</comment>
<dbReference type="AlphaFoldDB" id="A0AAE0HHN2"/>
<dbReference type="Proteomes" id="UP001278766">
    <property type="component" value="Unassembled WGS sequence"/>
</dbReference>
<dbReference type="GeneID" id="87835483"/>
<accession>A0AAE0HHN2</accession>
<sequence>MSVVIELFLLGSGASCWFLLQGSIGADTELRGRHLKCSLAFMHPLSFGGRSEVFGNRKAGPSRHDIILQQIEHGENSSELYTLMPFVVMTPPEMPAINANKGQVQPQTGERVGFPIVSAQHTINITHLVGLAWAGLVLIRPYPQARRG</sequence>